<keyword evidence="2" id="KW-1185">Reference proteome</keyword>
<dbReference type="EMBL" id="CAJVPM010000211">
    <property type="protein sequence ID" value="CAG8438372.1"/>
    <property type="molecule type" value="Genomic_DNA"/>
</dbReference>
<evidence type="ECO:0000313" key="1">
    <source>
        <dbReference type="EMBL" id="CAG8438372.1"/>
    </source>
</evidence>
<dbReference type="Proteomes" id="UP000789860">
    <property type="component" value="Unassembled WGS sequence"/>
</dbReference>
<organism evidence="1 2">
    <name type="scientific">Scutellospora calospora</name>
    <dbReference type="NCBI Taxonomy" id="85575"/>
    <lineage>
        <taxon>Eukaryota</taxon>
        <taxon>Fungi</taxon>
        <taxon>Fungi incertae sedis</taxon>
        <taxon>Mucoromycota</taxon>
        <taxon>Glomeromycotina</taxon>
        <taxon>Glomeromycetes</taxon>
        <taxon>Diversisporales</taxon>
        <taxon>Gigasporaceae</taxon>
        <taxon>Scutellospora</taxon>
    </lineage>
</organism>
<evidence type="ECO:0000313" key="2">
    <source>
        <dbReference type="Proteomes" id="UP000789860"/>
    </source>
</evidence>
<comment type="caution">
    <text evidence="1">The sequence shown here is derived from an EMBL/GenBank/DDBJ whole genome shotgun (WGS) entry which is preliminary data.</text>
</comment>
<gene>
    <name evidence="1" type="ORF">SCALOS_LOCUS440</name>
</gene>
<reference evidence="1" key="1">
    <citation type="submission" date="2021-06" db="EMBL/GenBank/DDBJ databases">
        <authorList>
            <person name="Kallberg Y."/>
            <person name="Tangrot J."/>
            <person name="Rosling A."/>
        </authorList>
    </citation>
    <scope>NUCLEOTIDE SEQUENCE</scope>
    <source>
        <strain evidence="1">AU212A</strain>
    </source>
</reference>
<name>A0ACA9JVL6_9GLOM</name>
<sequence>MSVKFECNGVDNIANQLLSGRLAIAALNLGGTKYANSKLAVDHTGKSNTPILAYQLQQRALLPLLATTIALNIGLNYCKVRWAEGALLYDKTLVTWNFERVATTCKERCGGQGYLSINRLGSFIGFSHAGMTAEGDNSVLMQKVAKELLADVQSGFLTLPRIPDDIRSLDNQLKLFNLREQALIKEEILFK</sequence>
<accession>A0ACA9JVL6</accession>
<protein>
    <submittedName>
        <fullName evidence="1">10970_t:CDS:1</fullName>
    </submittedName>
</protein>
<proteinExistence type="predicted"/>